<evidence type="ECO:0000313" key="7">
    <source>
        <dbReference type="Proteomes" id="UP000757232"/>
    </source>
</evidence>
<gene>
    <name evidence="6" type="ORF">A7U60_g6557</name>
</gene>
<organism evidence="6 7">
    <name type="scientific">Sanghuangporus baumii</name>
    <name type="common">Phellinus baumii</name>
    <dbReference type="NCBI Taxonomy" id="108892"/>
    <lineage>
        <taxon>Eukaryota</taxon>
        <taxon>Fungi</taxon>
        <taxon>Dikarya</taxon>
        <taxon>Basidiomycota</taxon>
        <taxon>Agaricomycotina</taxon>
        <taxon>Agaricomycetes</taxon>
        <taxon>Hymenochaetales</taxon>
        <taxon>Hymenochaetaceae</taxon>
        <taxon>Sanghuangporus</taxon>
    </lineage>
</organism>
<protein>
    <recommendedName>
        <fullName evidence="5">HMG box domain-containing protein</fullName>
    </recommendedName>
</protein>
<evidence type="ECO:0000313" key="6">
    <source>
        <dbReference type="EMBL" id="OCB86436.1"/>
    </source>
</evidence>
<dbReference type="GO" id="GO:0001228">
    <property type="term" value="F:DNA-binding transcription activator activity, RNA polymerase II-specific"/>
    <property type="evidence" value="ECO:0007669"/>
    <property type="project" value="TreeGrafter"/>
</dbReference>
<keyword evidence="2" id="KW-0804">Transcription</keyword>
<comment type="caution">
    <text evidence="6">The sequence shown here is derived from an EMBL/GenBank/DDBJ whole genome shotgun (WGS) entry which is preliminary data.</text>
</comment>
<dbReference type="SUPFAM" id="SSF47095">
    <property type="entry name" value="HMG-box"/>
    <property type="match status" value="1"/>
</dbReference>
<dbReference type="GO" id="GO:0030154">
    <property type="term" value="P:cell differentiation"/>
    <property type="evidence" value="ECO:0007669"/>
    <property type="project" value="TreeGrafter"/>
</dbReference>
<dbReference type="PROSITE" id="PS50118">
    <property type="entry name" value="HMG_BOX_2"/>
    <property type="match status" value="1"/>
</dbReference>
<keyword evidence="7" id="KW-1185">Reference proteome</keyword>
<evidence type="ECO:0000256" key="2">
    <source>
        <dbReference type="ARBA" id="ARBA00023163"/>
    </source>
</evidence>
<dbReference type="InterPro" id="IPR036910">
    <property type="entry name" value="HMG_box_dom_sf"/>
</dbReference>
<feature type="compositionally biased region" description="Polar residues" evidence="4">
    <location>
        <begin position="234"/>
        <end position="245"/>
    </location>
</feature>
<reference evidence="6" key="1">
    <citation type="submission" date="2016-06" db="EMBL/GenBank/DDBJ databases">
        <title>Draft Genome sequence of the fungus Inonotus baumii.</title>
        <authorList>
            <person name="Zhu H."/>
            <person name="Lin W."/>
        </authorList>
    </citation>
    <scope>NUCLEOTIDE SEQUENCE</scope>
    <source>
        <strain evidence="6">821</strain>
    </source>
</reference>
<dbReference type="PANTHER" id="PTHR10270">
    <property type="entry name" value="SOX TRANSCRIPTION FACTOR"/>
    <property type="match status" value="1"/>
</dbReference>
<dbReference type="Gene3D" id="1.10.30.10">
    <property type="entry name" value="High mobility group box domain"/>
    <property type="match status" value="1"/>
</dbReference>
<accession>A0A9Q5HV06</accession>
<feature type="DNA-binding region" description="HMG box" evidence="3">
    <location>
        <begin position="57"/>
        <end position="123"/>
    </location>
</feature>
<dbReference type="Pfam" id="PF00505">
    <property type="entry name" value="HMG_box"/>
    <property type="match status" value="1"/>
</dbReference>
<dbReference type="EMBL" id="LNZH02000202">
    <property type="protein sequence ID" value="OCB86436.1"/>
    <property type="molecule type" value="Genomic_DNA"/>
</dbReference>
<feature type="region of interest" description="Disordered" evidence="4">
    <location>
        <begin position="234"/>
        <end position="269"/>
    </location>
</feature>
<name>A0A9Q5HV06_SANBA</name>
<feature type="region of interest" description="Disordered" evidence="4">
    <location>
        <begin position="34"/>
        <end position="62"/>
    </location>
</feature>
<evidence type="ECO:0000259" key="5">
    <source>
        <dbReference type="PROSITE" id="PS50118"/>
    </source>
</evidence>
<feature type="region of interest" description="Disordered" evidence="4">
    <location>
        <begin position="145"/>
        <end position="190"/>
    </location>
</feature>
<dbReference type="AlphaFoldDB" id="A0A9Q5HV06"/>
<dbReference type="GO" id="GO:0000978">
    <property type="term" value="F:RNA polymerase II cis-regulatory region sequence-specific DNA binding"/>
    <property type="evidence" value="ECO:0007669"/>
    <property type="project" value="TreeGrafter"/>
</dbReference>
<keyword evidence="1 3" id="KW-0238">DNA-binding</keyword>
<feature type="compositionally biased region" description="Low complexity" evidence="4">
    <location>
        <begin position="145"/>
        <end position="161"/>
    </location>
</feature>
<evidence type="ECO:0000256" key="4">
    <source>
        <dbReference type="SAM" id="MobiDB-lite"/>
    </source>
</evidence>
<feature type="compositionally biased region" description="Basic residues" evidence="4">
    <location>
        <begin position="47"/>
        <end position="59"/>
    </location>
</feature>
<dbReference type="InterPro" id="IPR009071">
    <property type="entry name" value="HMG_box_dom"/>
</dbReference>
<sequence>MPSSAPLAPNYFLPYIASQSPATDTASTFFLDAQFDDQQEPSSAGPSRRRKRDDKHIRRPANPFILFASDYRKKKENRNRDNRELSREAGVLWRLMPEPQKNEWMERANEVKEKHAEQYPEYRYQPRRREVVRLPSCSDVPQDDSSVFFFPPISPPSQKSSTGSKRSPRKKAAVNANHSAKSSADRPPLPQQFEHETQRHATEPAGTTSAYEDDYGDDFVESLRRSLFETTSVAGHYSGTSQQPADSPGDGSSHLCLPQLTSDPEQVPAPRIDFGSRFPANSTTYTLFGQQFGSETRNKNKMDPQSSTSEVETAPFFNIFGLPIQVDQCDTPTSSFDPGFNSFFNDSGSPYRR</sequence>
<dbReference type="InterPro" id="IPR050140">
    <property type="entry name" value="SRY-related_HMG-box_TF-like"/>
</dbReference>
<proteinExistence type="predicted"/>
<dbReference type="GO" id="GO:0005634">
    <property type="term" value="C:nucleus"/>
    <property type="evidence" value="ECO:0007669"/>
    <property type="project" value="UniProtKB-UniRule"/>
</dbReference>
<dbReference type="OrthoDB" id="3257572at2759"/>
<evidence type="ECO:0000256" key="3">
    <source>
        <dbReference type="PROSITE-ProRule" id="PRU00267"/>
    </source>
</evidence>
<evidence type="ECO:0000256" key="1">
    <source>
        <dbReference type="ARBA" id="ARBA00023125"/>
    </source>
</evidence>
<keyword evidence="3" id="KW-0539">Nucleus</keyword>
<dbReference type="SMART" id="SM00398">
    <property type="entry name" value="HMG"/>
    <property type="match status" value="1"/>
</dbReference>
<dbReference type="PANTHER" id="PTHR10270:SF161">
    <property type="entry name" value="SEX-DETERMINING REGION Y PROTEIN"/>
    <property type="match status" value="1"/>
</dbReference>
<dbReference type="Proteomes" id="UP000757232">
    <property type="component" value="Unassembled WGS sequence"/>
</dbReference>
<feature type="domain" description="HMG box" evidence="5">
    <location>
        <begin position="57"/>
        <end position="123"/>
    </location>
</feature>